<evidence type="ECO:0000256" key="1">
    <source>
        <dbReference type="SAM" id="MobiDB-lite"/>
    </source>
</evidence>
<protein>
    <submittedName>
        <fullName evidence="2">Uncharacterized protein</fullName>
    </submittedName>
</protein>
<accession>A0A7X6M0X6</accession>
<name>A0A7X6M0X6_9NOCA</name>
<dbReference type="RefSeq" id="WP_157171651.1">
    <property type="nucleotide sequence ID" value="NZ_CAWPHS010000020.1"/>
</dbReference>
<dbReference type="Proteomes" id="UP000523447">
    <property type="component" value="Unassembled WGS sequence"/>
</dbReference>
<sequence>MEADRRPPAIVEHDDRWLLKPLRGRSVSRIDWTPDHLELILDGEDFRILVGYEAELSVKSLAKESPTRHRIDYWNRPQVEEFLDSRIVSAVFFKTGAFRLGFKNGWILVTEPDRQDYSPEVRIGGLTLWNTSGIANRSLFEIVPIDPWTGQRVTPPNWPSRPSSLRHDPDSDDIND</sequence>
<keyword evidence="3" id="KW-1185">Reference proteome</keyword>
<reference evidence="2 3" key="1">
    <citation type="submission" date="2020-04" db="EMBL/GenBank/DDBJ databases">
        <title>MicrobeNet Type strains.</title>
        <authorList>
            <person name="Nicholson A.C."/>
        </authorList>
    </citation>
    <scope>NUCLEOTIDE SEQUENCE [LARGE SCALE GENOMIC DNA]</scope>
    <source>
        <strain evidence="2 3">DSM 44445</strain>
    </source>
</reference>
<feature type="region of interest" description="Disordered" evidence="1">
    <location>
        <begin position="152"/>
        <end position="176"/>
    </location>
</feature>
<dbReference type="AlphaFoldDB" id="A0A7X6M0X6"/>
<comment type="caution">
    <text evidence="2">The sequence shown here is derived from an EMBL/GenBank/DDBJ whole genome shotgun (WGS) entry which is preliminary data.</text>
</comment>
<gene>
    <name evidence="2" type="ORF">HGA07_21725</name>
</gene>
<organism evidence="2 3">
    <name type="scientific">Nocardia veterana</name>
    <dbReference type="NCBI Taxonomy" id="132249"/>
    <lineage>
        <taxon>Bacteria</taxon>
        <taxon>Bacillati</taxon>
        <taxon>Actinomycetota</taxon>
        <taxon>Actinomycetes</taxon>
        <taxon>Mycobacteriales</taxon>
        <taxon>Nocardiaceae</taxon>
        <taxon>Nocardia</taxon>
    </lineage>
</organism>
<dbReference type="EMBL" id="JAAXPE010000027">
    <property type="protein sequence ID" value="NKY88228.1"/>
    <property type="molecule type" value="Genomic_DNA"/>
</dbReference>
<evidence type="ECO:0000313" key="2">
    <source>
        <dbReference type="EMBL" id="NKY88228.1"/>
    </source>
</evidence>
<evidence type="ECO:0000313" key="3">
    <source>
        <dbReference type="Proteomes" id="UP000523447"/>
    </source>
</evidence>
<proteinExistence type="predicted"/>